<comment type="domain">
    <text evidence="10">IleRS has two distinct active sites: one for aminoacylation and one for editing. The misactivated valine is translocated from the active site to the editing site, which sterically excludes the correctly activated isoleucine. The single editing site contains two valyl binding pockets, one specific for each substrate (Val-AMP or Val-tRNA(Ile)).</text>
</comment>
<dbReference type="EC" id="6.1.1.5" evidence="10"/>
<comment type="similarity">
    <text evidence="1 10">Belongs to the class-I aminoacyl-tRNA synthetase family. IleS type 1 subfamily.</text>
</comment>
<dbReference type="HAMAP" id="MF_02002">
    <property type="entry name" value="Ile_tRNA_synth_type1"/>
    <property type="match status" value="1"/>
</dbReference>
<dbReference type="CDD" id="cd00818">
    <property type="entry name" value="IleRS_core"/>
    <property type="match status" value="1"/>
</dbReference>
<keyword evidence="15" id="KW-1185">Reference proteome</keyword>
<evidence type="ECO:0000256" key="3">
    <source>
        <dbReference type="ARBA" id="ARBA00022598"/>
    </source>
</evidence>
<keyword evidence="5 10" id="KW-0067">ATP-binding</keyword>
<evidence type="ECO:0000259" key="12">
    <source>
        <dbReference type="Pfam" id="PF06827"/>
    </source>
</evidence>
<organism evidence="14 15">
    <name type="scientific">Caproicibacter fermentans</name>
    <dbReference type="NCBI Taxonomy" id="2576756"/>
    <lineage>
        <taxon>Bacteria</taxon>
        <taxon>Bacillati</taxon>
        <taxon>Bacillota</taxon>
        <taxon>Clostridia</taxon>
        <taxon>Eubacteriales</taxon>
        <taxon>Acutalibacteraceae</taxon>
        <taxon>Caproicibacter</taxon>
    </lineage>
</organism>
<dbReference type="CDD" id="cd07960">
    <property type="entry name" value="Anticodon_Ia_Ile_BEm"/>
    <property type="match status" value="1"/>
</dbReference>
<evidence type="ECO:0000259" key="13">
    <source>
        <dbReference type="Pfam" id="PF08264"/>
    </source>
</evidence>
<feature type="binding site" evidence="10">
    <location>
        <position position="562"/>
    </location>
    <ligand>
        <name>L-isoleucyl-5'-AMP</name>
        <dbReference type="ChEBI" id="CHEBI:178002"/>
    </ligand>
</feature>
<dbReference type="PRINTS" id="PR00984">
    <property type="entry name" value="TRNASYNTHILE"/>
</dbReference>
<feature type="binding site" evidence="10">
    <location>
        <position position="903"/>
    </location>
    <ligand>
        <name>Zn(2+)</name>
        <dbReference type="ChEBI" id="CHEBI:29105"/>
    </ligand>
</feature>
<keyword evidence="7 10" id="KW-0030">Aminoacyl-tRNA synthetase</keyword>
<keyword evidence="4 10" id="KW-0547">Nucleotide-binding</keyword>
<evidence type="ECO:0000259" key="11">
    <source>
        <dbReference type="Pfam" id="PF00133"/>
    </source>
</evidence>
<evidence type="ECO:0000256" key="5">
    <source>
        <dbReference type="ARBA" id="ARBA00022840"/>
    </source>
</evidence>
<dbReference type="InterPro" id="IPR033708">
    <property type="entry name" value="Anticodon_Ile_BEm"/>
</dbReference>
<dbReference type="FunFam" id="3.40.50.620:FF:000305">
    <property type="entry name" value="Isoleucine--tRNA ligase"/>
    <property type="match status" value="1"/>
</dbReference>
<dbReference type="Pfam" id="PF00133">
    <property type="entry name" value="tRNA-synt_1"/>
    <property type="match status" value="1"/>
</dbReference>
<comment type="subcellular location">
    <subcellularLocation>
        <location evidence="10">Cytoplasm</location>
    </subcellularLocation>
</comment>
<dbReference type="NCBIfam" id="TIGR00392">
    <property type="entry name" value="ileS"/>
    <property type="match status" value="1"/>
</dbReference>
<comment type="function">
    <text evidence="8 10">Catalyzes the attachment of isoleucine to tRNA(Ile). As IleRS can inadvertently accommodate and process structurally similar amino acids such as valine, to avoid such errors it has two additional distinct tRNA(Ile)-dependent editing activities. One activity is designated as 'pretransfer' editing and involves the hydrolysis of activated Val-AMP. The other activity is designated 'posttransfer' editing and involves deacylation of mischarged Val-tRNA(Ile).</text>
</comment>
<name>A0A6N8HXT2_9FIRM</name>
<dbReference type="GO" id="GO:0006428">
    <property type="term" value="P:isoleucyl-tRNA aminoacylation"/>
    <property type="evidence" value="ECO:0007669"/>
    <property type="project" value="UniProtKB-UniRule"/>
</dbReference>
<feature type="domain" description="Zinc finger FPG/IleRS-type" evidence="12">
    <location>
        <begin position="897"/>
        <end position="925"/>
    </location>
</feature>
<feature type="binding site" evidence="10">
    <location>
        <position position="923"/>
    </location>
    <ligand>
        <name>Zn(2+)</name>
        <dbReference type="ChEBI" id="CHEBI:29105"/>
    </ligand>
</feature>
<comment type="cofactor">
    <cofactor evidence="10">
        <name>Zn(2+)</name>
        <dbReference type="ChEBI" id="CHEBI:29105"/>
    </cofactor>
    <text evidence="10">Binds 1 zinc ion per subunit.</text>
</comment>
<dbReference type="InterPro" id="IPR001412">
    <property type="entry name" value="aa-tRNA-synth_I_CS"/>
</dbReference>
<dbReference type="Gene3D" id="1.10.730.20">
    <property type="match status" value="1"/>
</dbReference>
<dbReference type="PROSITE" id="PS00178">
    <property type="entry name" value="AA_TRNA_LIGASE_I"/>
    <property type="match status" value="1"/>
</dbReference>
<comment type="subunit">
    <text evidence="10">Monomer.</text>
</comment>
<feature type="binding site" evidence="10">
    <location>
        <position position="606"/>
    </location>
    <ligand>
        <name>ATP</name>
        <dbReference type="ChEBI" id="CHEBI:30616"/>
    </ligand>
</feature>
<evidence type="ECO:0000256" key="9">
    <source>
        <dbReference type="ARBA" id="ARBA00048359"/>
    </source>
</evidence>
<dbReference type="SUPFAM" id="SSF47323">
    <property type="entry name" value="Anticodon-binding domain of a subclass of class I aminoacyl-tRNA synthetases"/>
    <property type="match status" value="1"/>
</dbReference>
<keyword evidence="10" id="KW-0862">Zinc</keyword>
<evidence type="ECO:0000256" key="7">
    <source>
        <dbReference type="ARBA" id="ARBA00023146"/>
    </source>
</evidence>
<keyword evidence="10" id="KW-0479">Metal-binding</keyword>
<dbReference type="SUPFAM" id="SSF50677">
    <property type="entry name" value="ValRS/IleRS/LeuRS editing domain"/>
    <property type="match status" value="1"/>
</dbReference>
<dbReference type="AlphaFoldDB" id="A0A6N8HXT2"/>
<dbReference type="FunFam" id="3.40.50.620:FF:000152">
    <property type="entry name" value="Isoleucine--tRNA ligase"/>
    <property type="match status" value="1"/>
</dbReference>
<dbReference type="OrthoDB" id="9810365at2"/>
<dbReference type="Gene3D" id="3.90.740.10">
    <property type="entry name" value="Valyl/Leucyl/Isoleucyl-tRNA synthetase, editing domain"/>
    <property type="match status" value="1"/>
</dbReference>
<accession>A0A6N8HXT2</accession>
<dbReference type="GO" id="GO:0004822">
    <property type="term" value="F:isoleucine-tRNA ligase activity"/>
    <property type="evidence" value="ECO:0007669"/>
    <property type="project" value="UniProtKB-UniRule"/>
</dbReference>
<dbReference type="Gene3D" id="3.40.50.620">
    <property type="entry name" value="HUPs"/>
    <property type="match status" value="2"/>
</dbReference>
<evidence type="ECO:0000313" key="15">
    <source>
        <dbReference type="Proteomes" id="UP000469440"/>
    </source>
</evidence>
<protein>
    <recommendedName>
        <fullName evidence="10">Isoleucine--tRNA ligase</fullName>
        <ecNumber evidence="10">6.1.1.5</ecNumber>
    </recommendedName>
    <alternativeName>
        <fullName evidence="10">Isoleucyl-tRNA synthetase</fullName>
        <shortName evidence="10">IleRS</shortName>
    </alternativeName>
</protein>
<dbReference type="InterPro" id="IPR002301">
    <property type="entry name" value="Ile-tRNA-ligase"/>
</dbReference>
<dbReference type="InterPro" id="IPR013155">
    <property type="entry name" value="M/V/L/I-tRNA-synth_anticd-bd"/>
</dbReference>
<dbReference type="GO" id="GO:0002161">
    <property type="term" value="F:aminoacyl-tRNA deacylase activity"/>
    <property type="evidence" value="ECO:0007669"/>
    <property type="project" value="InterPro"/>
</dbReference>
<feature type="domain" description="Methionyl/Valyl/Leucyl/Isoleucyl-tRNA synthetase anticodon-binding" evidence="13">
    <location>
        <begin position="686"/>
        <end position="843"/>
    </location>
</feature>
<evidence type="ECO:0000256" key="2">
    <source>
        <dbReference type="ARBA" id="ARBA00022490"/>
    </source>
</evidence>
<dbReference type="InterPro" id="IPR009008">
    <property type="entry name" value="Val/Leu/Ile-tRNA-synth_edit"/>
</dbReference>
<evidence type="ECO:0000256" key="4">
    <source>
        <dbReference type="ARBA" id="ARBA00022741"/>
    </source>
</evidence>
<dbReference type="GO" id="GO:0008270">
    <property type="term" value="F:zinc ion binding"/>
    <property type="evidence" value="ECO:0007669"/>
    <property type="project" value="UniProtKB-UniRule"/>
</dbReference>
<dbReference type="GO" id="GO:0005524">
    <property type="term" value="F:ATP binding"/>
    <property type="evidence" value="ECO:0007669"/>
    <property type="project" value="UniProtKB-UniRule"/>
</dbReference>
<comment type="catalytic activity">
    <reaction evidence="9 10">
        <text>tRNA(Ile) + L-isoleucine + ATP = L-isoleucyl-tRNA(Ile) + AMP + diphosphate</text>
        <dbReference type="Rhea" id="RHEA:11060"/>
        <dbReference type="Rhea" id="RHEA-COMP:9666"/>
        <dbReference type="Rhea" id="RHEA-COMP:9695"/>
        <dbReference type="ChEBI" id="CHEBI:30616"/>
        <dbReference type="ChEBI" id="CHEBI:33019"/>
        <dbReference type="ChEBI" id="CHEBI:58045"/>
        <dbReference type="ChEBI" id="CHEBI:78442"/>
        <dbReference type="ChEBI" id="CHEBI:78528"/>
        <dbReference type="ChEBI" id="CHEBI:456215"/>
        <dbReference type="EC" id="6.1.1.5"/>
    </reaction>
</comment>
<dbReference type="Gene3D" id="1.10.10.830">
    <property type="entry name" value="Ile-tRNA synthetase CP2 domain-like"/>
    <property type="match status" value="1"/>
</dbReference>
<sequence>MDYKSTLNLPKTDFPMQAGLPKREPDLMGKWQEEKLYQKVLKKNEGRPLYVLHDGPPYANGNIHLGTALNKILKDIIVRYRNMAGYKAPYVPGWDTHGLPIERKAIDSVGLDSRNDDPVYFRNQCRDFALTHISSMTEQFQRLGVIGDWEHPYETLSPDFEAKQIEVFGEMALRGYIYKGLKPVYWCAHDETALAEAEIEYSEDPCDSIYVKFRVTDDKGLLTAKGADLSKTYFVIWTTTTWTIPANTAICLGPDFDYSLVKAGDEYYVLASALTEATMREAGISEYEKIAEFKGSELEHIRTVHPFIDRPSPIILGDHVTLESGTGCVHTAPGHGIEDYDVCHNFYPEIPVIVPVDSRGRMTAEAGKRFEGLTTEEANGAIRDYLKEIGALLAVKHIIHQYPHCWRCKHPVLFRATEQWFCSVEAIKDKTVEEINKVQWIPEWGRDRITSMVRDRKDWCISRQRLWGVPIPIFYCKNCGKELVTRETIEAVAAAFRKEGSNAWFSHSAEELLPKGTHCDCGCTEFTKETDVMDVWFDSGCSHAAVLTTRDDLHWPAELYLEGNDQHRGWFQSSLLTSVAWRGQAPYKAVLTHGMVIDLEGRKMSKSLGNGIAPGEVVQKYGADILRLWVASSDYQADVRISNEILKQLSDAYRKIRNTARFILGNLSDFTPDRDMVSPDRLLPIDRWALNRFNGLLQGVDKAYRNFEFHAAYHAIHNFCVVDMSNFYLDVLKDRLYVEKAESEERRAAQTAMFLILSGLTRLVAPILAFTSDEIWHSMPHLSRENQEFVMLNDLPKPVDVNADEEFVAKWDRIHQIRDEVKKALEIARMDKTIGAPLDAEVQLYCTGELYDFVKSAEDELKTVLIVSGVEVFSDGSGTFQGEELPELSVSVAHAHGEKCARCWCYSDSVGTDPEHPDICARCAKALE</sequence>
<keyword evidence="2 10" id="KW-0963">Cytoplasm</keyword>
<dbReference type="EMBL" id="VWXL01000047">
    <property type="protein sequence ID" value="MVB10664.1"/>
    <property type="molecule type" value="Genomic_DNA"/>
</dbReference>
<dbReference type="GO" id="GO:0005829">
    <property type="term" value="C:cytosol"/>
    <property type="evidence" value="ECO:0007669"/>
    <property type="project" value="TreeGrafter"/>
</dbReference>
<comment type="caution">
    <text evidence="14">The sequence shown here is derived from an EMBL/GenBank/DDBJ whole genome shotgun (WGS) entry which is preliminary data.</text>
</comment>
<dbReference type="InterPro" id="IPR010663">
    <property type="entry name" value="Znf_FPG/IleRS"/>
</dbReference>
<dbReference type="Proteomes" id="UP000469440">
    <property type="component" value="Unassembled WGS sequence"/>
</dbReference>
<dbReference type="Pfam" id="PF06827">
    <property type="entry name" value="zf-FPG_IleRS"/>
    <property type="match status" value="1"/>
</dbReference>
<dbReference type="PANTHER" id="PTHR42765">
    <property type="entry name" value="SOLEUCYL-TRNA SYNTHETASE"/>
    <property type="match status" value="1"/>
</dbReference>
<feature type="domain" description="Aminoacyl-tRNA synthetase class Ia" evidence="11">
    <location>
        <begin position="28"/>
        <end position="642"/>
    </location>
</feature>
<reference evidence="14 15" key="1">
    <citation type="submission" date="2019-09" db="EMBL/GenBank/DDBJ databases">
        <title>Genome sequence of Clostridium sp. EA1.</title>
        <authorList>
            <person name="Poehlein A."/>
            <person name="Bengelsdorf F.R."/>
            <person name="Daniel R."/>
        </authorList>
    </citation>
    <scope>NUCLEOTIDE SEQUENCE [LARGE SCALE GENOMIC DNA]</scope>
    <source>
        <strain evidence="14 15">EA1</strain>
    </source>
</reference>
<feature type="short sequence motif" description="'KMSKS' region" evidence="10">
    <location>
        <begin position="603"/>
        <end position="607"/>
    </location>
</feature>
<dbReference type="InterPro" id="IPR023585">
    <property type="entry name" value="Ile-tRNA-ligase_type1"/>
</dbReference>
<dbReference type="InterPro" id="IPR014729">
    <property type="entry name" value="Rossmann-like_a/b/a_fold"/>
</dbReference>
<feature type="binding site" evidence="10">
    <location>
        <position position="900"/>
    </location>
    <ligand>
        <name>Zn(2+)</name>
        <dbReference type="ChEBI" id="CHEBI:29105"/>
    </ligand>
</feature>
<evidence type="ECO:0000256" key="6">
    <source>
        <dbReference type="ARBA" id="ARBA00022917"/>
    </source>
</evidence>
<evidence type="ECO:0000256" key="8">
    <source>
        <dbReference type="ARBA" id="ARBA00025217"/>
    </source>
</evidence>
<dbReference type="FunFam" id="1.10.730.20:FF:000001">
    <property type="entry name" value="Isoleucine--tRNA ligase"/>
    <property type="match status" value="1"/>
</dbReference>
<keyword evidence="3 10" id="KW-0436">Ligase</keyword>
<gene>
    <name evidence="10 14" type="primary">ileS</name>
    <name evidence="14" type="ORF">CAFE_13600</name>
</gene>
<dbReference type="InterPro" id="IPR002300">
    <property type="entry name" value="aa-tRNA-synth_Ia"/>
</dbReference>
<keyword evidence="6 10" id="KW-0648">Protein biosynthesis</keyword>
<dbReference type="GO" id="GO:0000049">
    <property type="term" value="F:tRNA binding"/>
    <property type="evidence" value="ECO:0007669"/>
    <property type="project" value="InterPro"/>
</dbReference>
<evidence type="ECO:0000256" key="10">
    <source>
        <dbReference type="HAMAP-Rule" id="MF_02002"/>
    </source>
</evidence>
<evidence type="ECO:0000313" key="14">
    <source>
        <dbReference type="EMBL" id="MVB10664.1"/>
    </source>
</evidence>
<dbReference type="Pfam" id="PF08264">
    <property type="entry name" value="Anticodon_1"/>
    <property type="match status" value="1"/>
</dbReference>
<dbReference type="PANTHER" id="PTHR42765:SF1">
    <property type="entry name" value="ISOLEUCINE--TRNA LIGASE, MITOCHONDRIAL"/>
    <property type="match status" value="1"/>
</dbReference>
<dbReference type="InterPro" id="IPR050081">
    <property type="entry name" value="Ile-tRNA_ligase"/>
</dbReference>
<evidence type="ECO:0000256" key="1">
    <source>
        <dbReference type="ARBA" id="ARBA00006887"/>
    </source>
</evidence>
<dbReference type="SUPFAM" id="SSF52374">
    <property type="entry name" value="Nucleotidylyl transferase"/>
    <property type="match status" value="1"/>
</dbReference>
<feature type="binding site" evidence="10">
    <location>
        <position position="920"/>
    </location>
    <ligand>
        <name>Zn(2+)</name>
        <dbReference type="ChEBI" id="CHEBI:29105"/>
    </ligand>
</feature>
<feature type="short sequence motif" description="'HIGH' region" evidence="10">
    <location>
        <begin position="57"/>
        <end position="67"/>
    </location>
</feature>
<dbReference type="InterPro" id="IPR009080">
    <property type="entry name" value="tRNAsynth_Ia_anticodon-bd"/>
</dbReference>
<dbReference type="RefSeq" id="WP_156990172.1">
    <property type="nucleotide sequence ID" value="NZ_VWXL01000047.1"/>
</dbReference>
<proteinExistence type="inferred from homology"/>